<dbReference type="NCBIfam" id="TIGR01218">
    <property type="entry name" value="Gpos_tandem_5TM"/>
    <property type="match status" value="1"/>
</dbReference>
<feature type="transmembrane region" description="Helical" evidence="1">
    <location>
        <begin position="180"/>
        <end position="201"/>
    </location>
</feature>
<proteinExistence type="predicted"/>
<dbReference type="Pfam" id="PF04276">
    <property type="entry name" value="DUF443"/>
    <property type="match status" value="1"/>
</dbReference>
<evidence type="ECO:0000313" key="3">
    <source>
        <dbReference type="Proteomes" id="UP001197626"/>
    </source>
</evidence>
<feature type="transmembrane region" description="Helical" evidence="1">
    <location>
        <begin position="28"/>
        <end position="49"/>
    </location>
</feature>
<feature type="transmembrane region" description="Helical" evidence="1">
    <location>
        <begin position="104"/>
        <end position="123"/>
    </location>
</feature>
<keyword evidence="1" id="KW-0472">Membrane</keyword>
<accession>A0ABY3PFD3</accession>
<name>A0ABY3PFD3_9STAP</name>
<dbReference type="InterPro" id="IPR005915">
    <property type="entry name" value="Tandem_5TM"/>
</dbReference>
<dbReference type="EMBL" id="CP086654">
    <property type="protein sequence ID" value="UEX90904.1"/>
    <property type="molecule type" value="Genomic_DNA"/>
</dbReference>
<gene>
    <name evidence="2" type="ORF">LN051_04620</name>
</gene>
<sequence length="222" mass="26041">MDVEKLHCETRVIYKNPKYRIIEYQNEYLMIDLVSTWLAFILPMINWLIPKKYAKISQEEFDKLTLVKPTKNKVFWPTTAGVVMGSVTLRKYGHVLDIQLEKSLVITICAILLLGILIFYFYLNKKLTIDFFEARTKHKGKIMLLPNFKHFCFTLFLYIVFGGFSILSFMMLVTMDFQNILIFILWIIMTMFFFLTSMCAIGNEKVYVVSKTKAVDDTVKSV</sequence>
<dbReference type="Proteomes" id="UP001197626">
    <property type="component" value="Chromosome"/>
</dbReference>
<dbReference type="RefSeq" id="WP_229293384.1">
    <property type="nucleotide sequence ID" value="NZ_CP086654.1"/>
</dbReference>
<organism evidence="2 3">
    <name type="scientific">Staphylococcus ratti</name>
    <dbReference type="NCBI Taxonomy" id="2892440"/>
    <lineage>
        <taxon>Bacteria</taxon>
        <taxon>Bacillati</taxon>
        <taxon>Bacillota</taxon>
        <taxon>Bacilli</taxon>
        <taxon>Bacillales</taxon>
        <taxon>Staphylococcaceae</taxon>
        <taxon>Staphylococcus</taxon>
    </lineage>
</organism>
<keyword evidence="3" id="KW-1185">Reference proteome</keyword>
<keyword evidence="1" id="KW-0812">Transmembrane</keyword>
<keyword evidence="1" id="KW-1133">Transmembrane helix</keyword>
<feature type="transmembrane region" description="Helical" evidence="1">
    <location>
        <begin position="151"/>
        <end position="174"/>
    </location>
</feature>
<reference evidence="2 3" key="1">
    <citation type="journal article" date="2022" name="Pathogens">
        <title>Staphylococcus ratti sp. nov. Isolated from a Lab Rat.</title>
        <authorList>
            <person name="Kovarovic V."/>
            <person name="Sedlacek I."/>
            <person name="Petras P."/>
            <person name="Kralova S."/>
            <person name="Maslanova I."/>
            <person name="Svec P."/>
            <person name="Neumann-Schaal M."/>
            <person name="Botka T."/>
            <person name="Gelbicova T."/>
            <person name="Stankova E."/>
            <person name="Doskar J."/>
            <person name="Pantucek R."/>
        </authorList>
    </citation>
    <scope>NUCLEOTIDE SEQUENCE [LARGE SCALE GENOMIC DNA]</scope>
    <source>
        <strain evidence="2 3">CCM 9025</strain>
    </source>
</reference>
<protein>
    <submittedName>
        <fullName evidence="2">DUF443 domain-containing protein</fullName>
    </submittedName>
</protein>
<evidence type="ECO:0000313" key="2">
    <source>
        <dbReference type="EMBL" id="UEX90904.1"/>
    </source>
</evidence>
<evidence type="ECO:0000256" key="1">
    <source>
        <dbReference type="SAM" id="Phobius"/>
    </source>
</evidence>